<evidence type="ECO:0000313" key="1">
    <source>
        <dbReference type="EMBL" id="RKQ72848.1"/>
    </source>
</evidence>
<gene>
    <name evidence="1" type="ORF">BCL74_0618</name>
</gene>
<dbReference type="Proteomes" id="UP000277424">
    <property type="component" value="Unassembled WGS sequence"/>
</dbReference>
<comment type="caution">
    <text evidence="1">The sequence shown here is derived from an EMBL/GenBank/DDBJ whole genome shotgun (WGS) entry which is preliminary data.</text>
</comment>
<dbReference type="RefSeq" id="WP_121217466.1">
    <property type="nucleotide sequence ID" value="NZ_RBIG01000001.1"/>
</dbReference>
<dbReference type="AlphaFoldDB" id="A0A420WP83"/>
<dbReference type="OrthoDB" id="8480244at2"/>
<protein>
    <submittedName>
        <fullName evidence="1">PAS domain-containing protein</fullName>
    </submittedName>
</protein>
<reference evidence="1 2" key="1">
    <citation type="submission" date="2018-10" db="EMBL/GenBank/DDBJ databases">
        <title>Comparative analysis of microorganisms from saline springs in Andes Mountain Range, Colombia.</title>
        <authorList>
            <person name="Rubin E."/>
        </authorList>
    </citation>
    <scope>NUCLEOTIDE SEQUENCE [LARGE SCALE GENOMIC DNA]</scope>
    <source>
        <strain evidence="1 2">USBA 36</strain>
    </source>
</reference>
<dbReference type="EMBL" id="RBIG01000001">
    <property type="protein sequence ID" value="RKQ72848.1"/>
    <property type="molecule type" value="Genomic_DNA"/>
</dbReference>
<name>A0A420WP83_9PROT</name>
<dbReference type="Pfam" id="PF07310">
    <property type="entry name" value="PAS_5"/>
    <property type="match status" value="1"/>
</dbReference>
<proteinExistence type="predicted"/>
<accession>A0A420WP83</accession>
<dbReference type="InterPro" id="IPR009922">
    <property type="entry name" value="DUF1457"/>
</dbReference>
<sequence length="168" mass="19586">MEGLTDGWVFVDASTDRTHWHPDISRFHDYWREITPRGQLPGRQHFDPLDIARIMPRVWMLDVVQPGPRFRYRLAGTMEVETLGMDPTGRWLDEVHDAFRTRPDIASRYMAAVETGRATYRFGRVAFVHDREHRFVQNMILPFAADGVTVDLLMILSIMYHSDGVEVK</sequence>
<evidence type="ECO:0000313" key="2">
    <source>
        <dbReference type="Proteomes" id="UP000277424"/>
    </source>
</evidence>
<organism evidence="1 2">
    <name type="scientific">Oceanibaculum indicum</name>
    <dbReference type="NCBI Taxonomy" id="526216"/>
    <lineage>
        <taxon>Bacteria</taxon>
        <taxon>Pseudomonadati</taxon>
        <taxon>Pseudomonadota</taxon>
        <taxon>Alphaproteobacteria</taxon>
        <taxon>Rhodospirillales</taxon>
        <taxon>Oceanibaculaceae</taxon>
        <taxon>Oceanibaculum</taxon>
    </lineage>
</organism>